<reference evidence="10 11" key="1">
    <citation type="submission" date="2019-01" db="EMBL/GenBank/DDBJ databases">
        <title>Genome sequencing of the rare red list fungi Fomitopsis rosea.</title>
        <authorList>
            <person name="Buettner E."/>
            <person name="Kellner H."/>
        </authorList>
    </citation>
    <scope>NUCLEOTIDE SEQUENCE [LARGE SCALE GENOMIC DNA]</scope>
    <source>
        <strain evidence="10 11">DSM 105464</strain>
    </source>
</reference>
<gene>
    <name evidence="10" type="ORF">EVJ58_g5224</name>
</gene>
<feature type="domain" description="C2H2-type" evidence="9">
    <location>
        <begin position="679"/>
        <end position="706"/>
    </location>
</feature>
<evidence type="ECO:0000256" key="4">
    <source>
        <dbReference type="ARBA" id="ARBA00022833"/>
    </source>
</evidence>
<sequence>MDTILVSDFQSPSNELDGNQIDASPNLGSPYDAFDFGPTDSHFPHTPSYNGSYQNSPYSIISDLPSFDDDNALSLFDNPSGITITEEYDPTQYDIPDSGDLLTLDQGFMSGEAFPHSGPFEHSSPASSNGAEDDARSHASSNSSFRQNNGSPHLDFEQNFEGLHFESPAWPNRNLPSSPPVQKAPSPPQLVIPASPAPSSTGLDATSPPTINAPAGDGMHTGPQLHIVPATPVSGGADGAQPSLFQSVPSDRQQGMASSDPTNWDVHAQLSQSGQEQVGASGMSYGGDDTSGDTSQAQQYLLAQAPQRSRSLSDTSLRPLTWDTMPMLGGHHQGAGMSADGGLLGSHDGRRPASAGTVNMNDVLPGPPSSNPIFQHQGSSLRTQPLRHPASAGHAQNSFGPQPLQPTLSNQFGFGGLNPNFGNNDFLSPDVAAVNLRRVKSDSRGHRAVRSEDFGYGPQSSPFLNPNGMLVPPPSVTQQEFLRNAATRQFLHPAEPVASIRGHHRRASSGSRERPGMGGVPVGAAGRAARVRARTPSPSASPRPGYGPLPDIGGMPMNVSMTAMHRTSSGTMMTTDMGMNGGMGTMDTTTVPTHIAKVNVTTPSTADASQKRRKQPANFVCPVPGCGSTFTRHFNLKGHLRSHAEEKPFQCKWPGCGKGFARQHDCKRHEQLHLNIRPYPCEGCKKNFARMDALNRHLRSEGGAECRKIQDEVTVPLPEGMEMKVPDASPNMKPDPDGPWQGTGGGYVM</sequence>
<name>A0A4Y9YDN0_9APHY</name>
<evidence type="ECO:0000256" key="2">
    <source>
        <dbReference type="ARBA" id="ARBA00022737"/>
    </source>
</evidence>
<dbReference type="PANTHER" id="PTHR19818">
    <property type="entry name" value="ZINC FINGER PROTEIN ZIC AND GLI"/>
    <property type="match status" value="1"/>
</dbReference>
<dbReference type="FunFam" id="3.30.160.60:FF:000032">
    <property type="entry name" value="Krueppel-like factor 4"/>
    <property type="match status" value="1"/>
</dbReference>
<comment type="caution">
    <text evidence="10">The sequence shown here is derived from an EMBL/GenBank/DDBJ whole genome shotgun (WGS) entry which is preliminary data.</text>
</comment>
<evidence type="ECO:0000256" key="5">
    <source>
        <dbReference type="ARBA" id="ARBA00023015"/>
    </source>
</evidence>
<feature type="domain" description="C2H2-type" evidence="9">
    <location>
        <begin position="649"/>
        <end position="678"/>
    </location>
</feature>
<dbReference type="GO" id="GO:0005634">
    <property type="term" value="C:nucleus"/>
    <property type="evidence" value="ECO:0007669"/>
    <property type="project" value="UniProtKB-ARBA"/>
</dbReference>
<organism evidence="10 11">
    <name type="scientific">Rhodofomes roseus</name>
    <dbReference type="NCBI Taxonomy" id="34475"/>
    <lineage>
        <taxon>Eukaryota</taxon>
        <taxon>Fungi</taxon>
        <taxon>Dikarya</taxon>
        <taxon>Basidiomycota</taxon>
        <taxon>Agaricomycotina</taxon>
        <taxon>Agaricomycetes</taxon>
        <taxon>Polyporales</taxon>
        <taxon>Rhodofomes</taxon>
    </lineage>
</organism>
<dbReference type="GO" id="GO:0000981">
    <property type="term" value="F:DNA-binding transcription factor activity, RNA polymerase II-specific"/>
    <property type="evidence" value="ECO:0007669"/>
    <property type="project" value="TreeGrafter"/>
</dbReference>
<feature type="compositionally biased region" description="Polar residues" evidence="8">
    <location>
        <begin position="371"/>
        <end position="383"/>
    </location>
</feature>
<feature type="compositionally biased region" description="Polar residues" evidence="8">
    <location>
        <begin position="197"/>
        <end position="210"/>
    </location>
</feature>
<dbReference type="EMBL" id="SEKV01000260">
    <property type="protein sequence ID" value="TFY60312.1"/>
    <property type="molecule type" value="Genomic_DNA"/>
</dbReference>
<feature type="compositionally biased region" description="Polar residues" evidence="8">
    <location>
        <begin position="138"/>
        <end position="151"/>
    </location>
</feature>
<keyword evidence="4" id="KW-0862">Zinc</keyword>
<dbReference type="SMART" id="SM00355">
    <property type="entry name" value="ZnF_C2H2"/>
    <property type="match status" value="3"/>
</dbReference>
<feature type="region of interest" description="Disordered" evidence="8">
    <location>
        <begin position="109"/>
        <end position="295"/>
    </location>
</feature>
<evidence type="ECO:0000259" key="9">
    <source>
        <dbReference type="PROSITE" id="PS50157"/>
    </source>
</evidence>
<protein>
    <recommendedName>
        <fullName evidence="9">C2H2-type domain-containing protein</fullName>
    </recommendedName>
</protein>
<evidence type="ECO:0000256" key="3">
    <source>
        <dbReference type="ARBA" id="ARBA00022771"/>
    </source>
</evidence>
<feature type="compositionally biased region" description="Polar residues" evidence="8">
    <location>
        <begin position="269"/>
        <end position="278"/>
    </location>
</feature>
<feature type="region of interest" description="Disordered" evidence="8">
    <location>
        <begin position="1"/>
        <end position="52"/>
    </location>
</feature>
<feature type="domain" description="C2H2-type" evidence="9">
    <location>
        <begin position="619"/>
        <end position="648"/>
    </location>
</feature>
<dbReference type="InterPro" id="IPR036236">
    <property type="entry name" value="Znf_C2H2_sf"/>
</dbReference>
<dbReference type="PROSITE" id="PS00028">
    <property type="entry name" value="ZINC_FINGER_C2H2_1"/>
    <property type="match status" value="2"/>
</dbReference>
<dbReference type="Proteomes" id="UP000298390">
    <property type="component" value="Unassembled WGS sequence"/>
</dbReference>
<feature type="region of interest" description="Disordered" evidence="8">
    <location>
        <begin position="500"/>
        <end position="522"/>
    </location>
</feature>
<dbReference type="GO" id="GO:0008270">
    <property type="term" value="F:zinc ion binding"/>
    <property type="evidence" value="ECO:0007669"/>
    <property type="project" value="UniProtKB-KW"/>
</dbReference>
<evidence type="ECO:0000256" key="6">
    <source>
        <dbReference type="ARBA" id="ARBA00023163"/>
    </source>
</evidence>
<feature type="region of interest" description="Disordered" evidence="8">
    <location>
        <begin position="726"/>
        <end position="749"/>
    </location>
</feature>
<keyword evidence="2" id="KW-0677">Repeat</keyword>
<dbReference type="InterPro" id="IPR050329">
    <property type="entry name" value="GLI_C2H2-zinc-finger"/>
</dbReference>
<evidence type="ECO:0000313" key="10">
    <source>
        <dbReference type="EMBL" id="TFY60312.1"/>
    </source>
</evidence>
<accession>A0A4Y9YDN0</accession>
<proteinExistence type="predicted"/>
<dbReference type="GO" id="GO:0000978">
    <property type="term" value="F:RNA polymerase II cis-regulatory region sequence-specific DNA binding"/>
    <property type="evidence" value="ECO:0007669"/>
    <property type="project" value="TreeGrafter"/>
</dbReference>
<evidence type="ECO:0000256" key="8">
    <source>
        <dbReference type="SAM" id="MobiDB-lite"/>
    </source>
</evidence>
<dbReference type="STRING" id="34475.A0A4Y9YDN0"/>
<keyword evidence="3 7" id="KW-0863">Zinc-finger</keyword>
<dbReference type="Gene3D" id="3.30.160.60">
    <property type="entry name" value="Classic Zinc Finger"/>
    <property type="match status" value="3"/>
</dbReference>
<keyword evidence="1" id="KW-0479">Metal-binding</keyword>
<keyword evidence="6" id="KW-0804">Transcription</keyword>
<dbReference type="PROSITE" id="PS50157">
    <property type="entry name" value="ZINC_FINGER_C2H2_2"/>
    <property type="match status" value="3"/>
</dbReference>
<dbReference type="SUPFAM" id="SSF57667">
    <property type="entry name" value="beta-beta-alpha zinc fingers"/>
    <property type="match status" value="3"/>
</dbReference>
<dbReference type="AlphaFoldDB" id="A0A4Y9YDN0"/>
<evidence type="ECO:0000256" key="1">
    <source>
        <dbReference type="ARBA" id="ARBA00022723"/>
    </source>
</evidence>
<feature type="compositionally biased region" description="Polar residues" evidence="8">
    <location>
        <begin position="243"/>
        <end position="262"/>
    </location>
</feature>
<dbReference type="Pfam" id="PF00096">
    <property type="entry name" value="zf-C2H2"/>
    <property type="match status" value="2"/>
</dbReference>
<feature type="compositionally biased region" description="Polar residues" evidence="8">
    <location>
        <begin position="394"/>
        <end position="411"/>
    </location>
</feature>
<evidence type="ECO:0000313" key="11">
    <source>
        <dbReference type="Proteomes" id="UP000298390"/>
    </source>
</evidence>
<dbReference type="InterPro" id="IPR013087">
    <property type="entry name" value="Znf_C2H2_type"/>
</dbReference>
<evidence type="ECO:0000256" key="7">
    <source>
        <dbReference type="PROSITE-ProRule" id="PRU00042"/>
    </source>
</evidence>
<feature type="compositionally biased region" description="Polar residues" evidence="8">
    <location>
        <begin position="8"/>
        <end position="27"/>
    </location>
</feature>
<dbReference type="PANTHER" id="PTHR19818:SF139">
    <property type="entry name" value="PAIR-RULE PROTEIN ODD-PAIRED"/>
    <property type="match status" value="1"/>
</dbReference>
<dbReference type="GO" id="GO:0045944">
    <property type="term" value="P:positive regulation of transcription by RNA polymerase II"/>
    <property type="evidence" value="ECO:0007669"/>
    <property type="project" value="UniProtKB-ARBA"/>
</dbReference>
<keyword evidence="5" id="KW-0805">Transcription regulation</keyword>
<feature type="region of interest" description="Disordered" evidence="8">
    <location>
        <begin position="323"/>
        <end position="416"/>
    </location>
</feature>